<reference evidence="1" key="1">
    <citation type="submission" date="2022-10" db="EMBL/GenBank/DDBJ databases">
        <title>Complete Genome of Trichothecium roseum strain YXFP-22015, a Plant Pathogen Isolated from Citrus.</title>
        <authorList>
            <person name="Wang Y."/>
            <person name="Zhu L."/>
        </authorList>
    </citation>
    <scope>NUCLEOTIDE SEQUENCE</scope>
    <source>
        <strain evidence="1">YXFP-22015</strain>
    </source>
</reference>
<keyword evidence="2" id="KW-1185">Reference proteome</keyword>
<gene>
    <name evidence="1" type="ORF">N3K66_007569</name>
</gene>
<sequence length="432" mass="45388">MTSHVHIVNKDNLAVHKTVTAPAPTSPLAPGHVRVKPEVLGITLNNRSYALLGDLLAWWSAYPVPPEAAPAPAGDGAPETRWGIVPAWGYGRVLESNGVQGISAGDMLQGFWPTSSRPVDLRLEPHGAAAGGEGFDETSAHRAKLMTIYNRYVVTGEARAAERSVEDLAWESNCAVVWGAGWIFTEYVFAPAPREPVTPLGDTSVPWTREDADVGSAVVVNLAASSKTAMAISFGFRRRNGDQSPPLAVLDVTSSPGRYPKAQLGGTAAHRVVSYEDLSSAETLAWIGGLKASRVVLIDSGAPPGTAQTFHDALFASSSSNDAATTTTLPQSLYYIPVGAGPTELSAPDAARAKRFQFNTSPVIDVAEARDGVAAVRAGRHRSFVDARAAGMFDGLELVVGQGVAGEGGIEGAWGRIVGGTFPRDKALAFKL</sequence>
<comment type="caution">
    <text evidence="1">The sequence shown here is derived from an EMBL/GenBank/DDBJ whole genome shotgun (WGS) entry which is preliminary data.</text>
</comment>
<dbReference type="EMBL" id="CM047946">
    <property type="protein sequence ID" value="KAI9897713.1"/>
    <property type="molecule type" value="Genomic_DNA"/>
</dbReference>
<proteinExistence type="predicted"/>
<protein>
    <submittedName>
        <fullName evidence="1">Uncharacterized protein</fullName>
    </submittedName>
</protein>
<accession>A0ACC0UUP5</accession>
<name>A0ACC0UUP5_9HYPO</name>
<evidence type="ECO:0000313" key="1">
    <source>
        <dbReference type="EMBL" id="KAI9897713.1"/>
    </source>
</evidence>
<evidence type="ECO:0000313" key="2">
    <source>
        <dbReference type="Proteomes" id="UP001163324"/>
    </source>
</evidence>
<organism evidence="1 2">
    <name type="scientific">Trichothecium roseum</name>
    <dbReference type="NCBI Taxonomy" id="47278"/>
    <lineage>
        <taxon>Eukaryota</taxon>
        <taxon>Fungi</taxon>
        <taxon>Dikarya</taxon>
        <taxon>Ascomycota</taxon>
        <taxon>Pezizomycotina</taxon>
        <taxon>Sordariomycetes</taxon>
        <taxon>Hypocreomycetidae</taxon>
        <taxon>Hypocreales</taxon>
        <taxon>Hypocreales incertae sedis</taxon>
        <taxon>Trichothecium</taxon>
    </lineage>
</organism>
<dbReference type="Proteomes" id="UP001163324">
    <property type="component" value="Chromosome 7"/>
</dbReference>